<evidence type="ECO:0000313" key="3">
    <source>
        <dbReference type="Proteomes" id="UP000298125"/>
    </source>
</evidence>
<comment type="caution">
    <text evidence="2">The sequence shown here is derived from an EMBL/GenBank/DDBJ whole genome shotgun (WGS) entry which is preliminary data.</text>
</comment>
<keyword evidence="3" id="KW-1185">Reference proteome</keyword>
<dbReference type="AlphaFoldDB" id="A0A4R9JEP8"/>
<feature type="transmembrane region" description="Helical" evidence="1">
    <location>
        <begin position="272"/>
        <end position="296"/>
    </location>
</feature>
<sequence>MNRKYFSLPLSKIFYNLPTNHPLGTPMNNTRLQYHATGGQLFVLLLKNMFLTVVTLGIYSFWARTNVQKFMAENLEWAGERFSFHGTGKERFIGFLKALGIFIVLYIGIYIIQYLLTFIPIPYFSMIVGFLLTLGVFLALVPIIVVGGRKYLTSRTGYRNLRFGFDGKILEVAKLYGKGILLTIITLGIYYPWFFAEKEAYLQSKTRYGNTNFGFSAEGKEIFFLYLKGFFLSILTLGFYYSWFLADVQNYIWNRTSFQGKKFRSDITGGKIFVNFLIAYLIILFTLGIGFAWAVVRLTKLFIESISLEAEVDFSTISAQTDTTANATAEGLEALAETLEAFLT</sequence>
<dbReference type="OrthoDB" id="9765721at2"/>
<feature type="transmembrane region" description="Helical" evidence="1">
    <location>
        <begin position="223"/>
        <end position="246"/>
    </location>
</feature>
<feature type="transmembrane region" description="Helical" evidence="1">
    <location>
        <begin position="92"/>
        <end position="115"/>
    </location>
</feature>
<keyword evidence="1" id="KW-0472">Membrane</keyword>
<dbReference type="Pfam" id="PF05987">
    <property type="entry name" value="DUF898"/>
    <property type="match status" value="1"/>
</dbReference>
<keyword evidence="1" id="KW-0812">Transmembrane</keyword>
<proteinExistence type="predicted"/>
<evidence type="ECO:0000256" key="1">
    <source>
        <dbReference type="SAM" id="Phobius"/>
    </source>
</evidence>
<evidence type="ECO:0000313" key="2">
    <source>
        <dbReference type="EMBL" id="TGL39109.1"/>
    </source>
</evidence>
<feature type="transmembrane region" description="Helical" evidence="1">
    <location>
        <begin position="175"/>
        <end position="194"/>
    </location>
</feature>
<keyword evidence="1" id="KW-1133">Transmembrane helix</keyword>
<feature type="transmembrane region" description="Helical" evidence="1">
    <location>
        <begin position="121"/>
        <end position="146"/>
    </location>
</feature>
<protein>
    <submittedName>
        <fullName evidence="2">DUF898 family protein</fullName>
    </submittedName>
</protein>
<dbReference type="EMBL" id="RQGA01000013">
    <property type="protein sequence ID" value="TGL39109.1"/>
    <property type="molecule type" value="Genomic_DNA"/>
</dbReference>
<reference evidence="2" key="1">
    <citation type="journal article" date="2019" name="PLoS Negl. Trop. Dis.">
        <title>Revisiting the worldwide diversity of Leptospira species in the environment.</title>
        <authorList>
            <person name="Vincent A.T."/>
            <person name="Schiettekatte O."/>
            <person name="Bourhy P."/>
            <person name="Veyrier F.J."/>
            <person name="Picardeau M."/>
        </authorList>
    </citation>
    <scope>NUCLEOTIDE SEQUENCE [LARGE SCALE GENOMIC DNA]</scope>
    <source>
        <strain evidence="2">201702692</strain>
    </source>
</reference>
<feature type="transmembrane region" description="Helical" evidence="1">
    <location>
        <begin position="41"/>
        <end position="62"/>
    </location>
</feature>
<gene>
    <name evidence="2" type="ORF">EHQ49_12165</name>
</gene>
<dbReference type="Proteomes" id="UP000298125">
    <property type="component" value="Unassembled WGS sequence"/>
</dbReference>
<accession>A0A4R9JEP8</accession>
<organism evidence="2 3">
    <name type="scientific">Leptospira perdikensis</name>
    <dbReference type="NCBI Taxonomy" id="2484948"/>
    <lineage>
        <taxon>Bacteria</taxon>
        <taxon>Pseudomonadati</taxon>
        <taxon>Spirochaetota</taxon>
        <taxon>Spirochaetia</taxon>
        <taxon>Leptospirales</taxon>
        <taxon>Leptospiraceae</taxon>
        <taxon>Leptospira</taxon>
    </lineage>
</organism>
<dbReference type="InterPro" id="IPR010295">
    <property type="entry name" value="DUF898"/>
</dbReference>
<name>A0A4R9JEP8_9LEPT</name>